<reference evidence="2" key="1">
    <citation type="submission" date="2022-08" db="EMBL/GenBank/DDBJ databases">
        <authorList>
            <person name="Marques A."/>
        </authorList>
    </citation>
    <scope>NUCLEOTIDE SEQUENCE</scope>
    <source>
        <strain evidence="2">RhyPub2mFocal</strain>
        <tissue evidence="2">Leaves</tissue>
    </source>
</reference>
<feature type="compositionally biased region" description="Polar residues" evidence="1">
    <location>
        <begin position="79"/>
        <end position="91"/>
    </location>
</feature>
<dbReference type="AlphaFoldDB" id="A0AAV8D2Y7"/>
<dbReference type="Proteomes" id="UP001140206">
    <property type="component" value="Chromosome 4"/>
</dbReference>
<organism evidence="2 3">
    <name type="scientific">Rhynchospora pubera</name>
    <dbReference type="NCBI Taxonomy" id="906938"/>
    <lineage>
        <taxon>Eukaryota</taxon>
        <taxon>Viridiplantae</taxon>
        <taxon>Streptophyta</taxon>
        <taxon>Embryophyta</taxon>
        <taxon>Tracheophyta</taxon>
        <taxon>Spermatophyta</taxon>
        <taxon>Magnoliopsida</taxon>
        <taxon>Liliopsida</taxon>
        <taxon>Poales</taxon>
        <taxon>Cyperaceae</taxon>
        <taxon>Cyperoideae</taxon>
        <taxon>Rhynchosporeae</taxon>
        <taxon>Rhynchospora</taxon>
    </lineage>
</organism>
<feature type="compositionally biased region" description="Basic residues" evidence="1">
    <location>
        <begin position="52"/>
        <end position="63"/>
    </location>
</feature>
<dbReference type="PANTHER" id="PTHR33448:SF3">
    <property type="entry name" value="OS09G0370000 PROTEIN"/>
    <property type="match status" value="1"/>
</dbReference>
<keyword evidence="3" id="KW-1185">Reference proteome</keyword>
<gene>
    <name evidence="2" type="ORF">LUZ62_071926</name>
</gene>
<evidence type="ECO:0000313" key="3">
    <source>
        <dbReference type="Proteomes" id="UP001140206"/>
    </source>
</evidence>
<dbReference type="EMBL" id="JAMFTS010000004">
    <property type="protein sequence ID" value="KAJ4761551.1"/>
    <property type="molecule type" value="Genomic_DNA"/>
</dbReference>
<dbReference type="PANTHER" id="PTHR33448">
    <property type="entry name" value="CHLOROPLAST PROTEIN HCF243-RELATED"/>
    <property type="match status" value="1"/>
</dbReference>
<evidence type="ECO:0000256" key="1">
    <source>
        <dbReference type="SAM" id="MobiDB-lite"/>
    </source>
</evidence>
<proteinExistence type="predicted"/>
<evidence type="ECO:0000313" key="2">
    <source>
        <dbReference type="EMBL" id="KAJ4761551.1"/>
    </source>
</evidence>
<protein>
    <submittedName>
        <fullName evidence="2">Nucleolar GTP-binding protein</fullName>
    </submittedName>
</protein>
<feature type="compositionally biased region" description="Polar residues" evidence="1">
    <location>
        <begin position="117"/>
        <end position="135"/>
    </location>
</feature>
<comment type="caution">
    <text evidence="2">The sequence shown here is derived from an EMBL/GenBank/DDBJ whole genome shotgun (WGS) entry which is preliminary data.</text>
</comment>
<accession>A0AAV8D2Y7</accession>
<feature type="compositionally biased region" description="Acidic residues" evidence="1">
    <location>
        <begin position="240"/>
        <end position="251"/>
    </location>
</feature>
<feature type="compositionally biased region" description="Low complexity" evidence="1">
    <location>
        <begin position="64"/>
        <end position="78"/>
    </location>
</feature>
<name>A0AAV8D2Y7_9POAL</name>
<sequence length="348" mass="39106">MKGKLVTAARANNGGKQQNQTDLLVCFPSRAHLALMPKPICSPSRPAELPKRHPRPRATKRHPSSSSCSSHAHARSSPLFQTKTPRNTNSAREPEIDEPTSPKVTCAGQIKVRPSKPRSSSTHATSRPTPQTKNWISVVEEIERLRKDRKKKSGSWLEALGIKKDALQIFSSFHGLRFNMACFGSFPGSIDCTSDEDDDDEESVAREDEASSSQDVFSKWFMLIEQNQDVDFKEEIVQRDEEEEEEEDAEKDDMHNSAVPPPNALLLMRCRSAPAKGLLNTAEEVETEEVRIANKAIEEDTEKEKEKEKLVVMRCAPDFFKVSMDIAKETWIVGGEMDLLARSRSCKR</sequence>
<feature type="region of interest" description="Disordered" evidence="1">
    <location>
        <begin position="237"/>
        <end position="258"/>
    </location>
</feature>
<feature type="region of interest" description="Disordered" evidence="1">
    <location>
        <begin position="37"/>
        <end position="135"/>
    </location>
</feature>